<dbReference type="Pfam" id="PF08613">
    <property type="entry name" value="Cyclin"/>
    <property type="match status" value="1"/>
</dbReference>
<keyword evidence="2" id="KW-1185">Reference proteome</keyword>
<sequence>CGRRMFLAALVLSVKYLDDRRYSNRAWARISGLSVEEVGRCERSLIAWLDWDLYIVPDKLVLWTSTL</sequence>
<dbReference type="GO" id="GO:0005634">
    <property type="term" value="C:nucleus"/>
    <property type="evidence" value="ECO:0007669"/>
    <property type="project" value="TreeGrafter"/>
</dbReference>
<gene>
    <name evidence="1" type="ORF">BJ684DRAFT_5539</name>
</gene>
<dbReference type="PANTHER" id="PTHR15615:SF36">
    <property type="entry name" value="PHO85 CYCLIN-5"/>
    <property type="match status" value="1"/>
</dbReference>
<dbReference type="Gene3D" id="1.10.472.10">
    <property type="entry name" value="Cyclin-like"/>
    <property type="match status" value="1"/>
</dbReference>
<evidence type="ECO:0000313" key="2">
    <source>
        <dbReference type="Proteomes" id="UP000267251"/>
    </source>
</evidence>
<dbReference type="InterPro" id="IPR036915">
    <property type="entry name" value="Cyclin-like_sf"/>
</dbReference>
<dbReference type="AlphaFoldDB" id="A0A4P9XZR7"/>
<accession>A0A4P9XZR7</accession>
<dbReference type="SUPFAM" id="SSF47954">
    <property type="entry name" value="Cyclin-like"/>
    <property type="match status" value="1"/>
</dbReference>
<dbReference type="GO" id="GO:0000307">
    <property type="term" value="C:cyclin-dependent protein kinase holoenzyme complex"/>
    <property type="evidence" value="ECO:0007669"/>
    <property type="project" value="TreeGrafter"/>
</dbReference>
<dbReference type="Proteomes" id="UP000267251">
    <property type="component" value="Unassembled WGS sequence"/>
</dbReference>
<organism evidence="1 2">
    <name type="scientific">Piptocephalis cylindrospora</name>
    <dbReference type="NCBI Taxonomy" id="1907219"/>
    <lineage>
        <taxon>Eukaryota</taxon>
        <taxon>Fungi</taxon>
        <taxon>Fungi incertae sedis</taxon>
        <taxon>Zoopagomycota</taxon>
        <taxon>Zoopagomycotina</taxon>
        <taxon>Zoopagomycetes</taxon>
        <taxon>Zoopagales</taxon>
        <taxon>Piptocephalidaceae</taxon>
        <taxon>Piptocephalis</taxon>
    </lineage>
</organism>
<dbReference type="InterPro" id="IPR013922">
    <property type="entry name" value="Cyclin_PHO80-like"/>
</dbReference>
<dbReference type="GO" id="GO:0016538">
    <property type="term" value="F:cyclin-dependent protein serine/threonine kinase regulator activity"/>
    <property type="evidence" value="ECO:0007669"/>
    <property type="project" value="TreeGrafter"/>
</dbReference>
<dbReference type="PANTHER" id="PTHR15615">
    <property type="match status" value="1"/>
</dbReference>
<feature type="non-terminal residue" evidence="1">
    <location>
        <position position="67"/>
    </location>
</feature>
<name>A0A4P9XZR7_9FUNG</name>
<proteinExistence type="predicted"/>
<dbReference type="GO" id="GO:0019901">
    <property type="term" value="F:protein kinase binding"/>
    <property type="evidence" value="ECO:0007669"/>
    <property type="project" value="InterPro"/>
</dbReference>
<dbReference type="CDD" id="cd20557">
    <property type="entry name" value="CYCLIN_ScPCL1-like"/>
    <property type="match status" value="1"/>
</dbReference>
<dbReference type="EMBL" id="KZ988598">
    <property type="protein sequence ID" value="RKP11884.1"/>
    <property type="molecule type" value="Genomic_DNA"/>
</dbReference>
<evidence type="ECO:0000313" key="1">
    <source>
        <dbReference type="EMBL" id="RKP11884.1"/>
    </source>
</evidence>
<dbReference type="OrthoDB" id="286814at2759"/>
<feature type="non-terminal residue" evidence="1">
    <location>
        <position position="1"/>
    </location>
</feature>
<evidence type="ECO:0008006" key="3">
    <source>
        <dbReference type="Google" id="ProtNLM"/>
    </source>
</evidence>
<reference evidence="2" key="1">
    <citation type="journal article" date="2018" name="Nat. Microbiol.">
        <title>Leveraging single-cell genomics to expand the fungal tree of life.</title>
        <authorList>
            <person name="Ahrendt S.R."/>
            <person name="Quandt C.A."/>
            <person name="Ciobanu D."/>
            <person name="Clum A."/>
            <person name="Salamov A."/>
            <person name="Andreopoulos B."/>
            <person name="Cheng J.F."/>
            <person name="Woyke T."/>
            <person name="Pelin A."/>
            <person name="Henrissat B."/>
            <person name="Reynolds N.K."/>
            <person name="Benny G.L."/>
            <person name="Smith M.E."/>
            <person name="James T.Y."/>
            <person name="Grigoriev I.V."/>
        </authorList>
    </citation>
    <scope>NUCLEOTIDE SEQUENCE [LARGE SCALE GENOMIC DNA]</scope>
</reference>
<protein>
    <recommendedName>
        <fullName evidence="3">Cyclin N-terminal domain-containing protein</fullName>
    </recommendedName>
</protein>